<proteinExistence type="predicted"/>
<dbReference type="EMBL" id="MT142191">
    <property type="protein sequence ID" value="QJA75894.1"/>
    <property type="molecule type" value="Genomic_DNA"/>
</dbReference>
<protein>
    <submittedName>
        <fullName evidence="1">Uncharacterized protein</fullName>
    </submittedName>
</protein>
<dbReference type="AlphaFoldDB" id="A0A6M3K1B2"/>
<reference evidence="1" key="1">
    <citation type="submission" date="2020-03" db="EMBL/GenBank/DDBJ databases">
        <title>The deep terrestrial virosphere.</title>
        <authorList>
            <person name="Holmfeldt K."/>
            <person name="Nilsson E."/>
            <person name="Simone D."/>
            <person name="Lopez-Fernandez M."/>
            <person name="Wu X."/>
            <person name="de Brujin I."/>
            <person name="Lundin D."/>
            <person name="Andersson A."/>
            <person name="Bertilsson S."/>
            <person name="Dopson M."/>
        </authorList>
    </citation>
    <scope>NUCLEOTIDE SEQUENCE</scope>
    <source>
        <strain evidence="1">MM415A01666</strain>
    </source>
</reference>
<gene>
    <name evidence="1" type="ORF">MM415A01666_0007</name>
</gene>
<name>A0A6M3K1B2_9ZZZZ</name>
<evidence type="ECO:0000313" key="1">
    <source>
        <dbReference type="EMBL" id="QJA75894.1"/>
    </source>
</evidence>
<accession>A0A6M3K1B2</accession>
<sequence length="112" mass="11567">MTTDNVTFQPIPATPVAGTVVAADDIDGKKFQRMKIAVGADGVNDGDVSFTNPLPVLGINNLVQGAYDYISMSYTDGNLTGVVYKTGGSGGTTVATLTLAYTDGNLTSLTRT</sequence>
<organism evidence="1">
    <name type="scientific">viral metagenome</name>
    <dbReference type="NCBI Taxonomy" id="1070528"/>
    <lineage>
        <taxon>unclassified sequences</taxon>
        <taxon>metagenomes</taxon>
        <taxon>organismal metagenomes</taxon>
    </lineage>
</organism>